<gene>
    <name evidence="3" type="ORF">C7U56_09195</name>
</gene>
<dbReference type="EMBL" id="PYLO01000002">
    <property type="protein sequence ID" value="PST38001.1"/>
    <property type="molecule type" value="Genomic_DNA"/>
</dbReference>
<keyword evidence="4" id="KW-1185">Reference proteome</keyword>
<protein>
    <submittedName>
        <fullName evidence="3">Alpha/beta hydrolase</fullName>
    </submittedName>
</protein>
<evidence type="ECO:0000256" key="1">
    <source>
        <dbReference type="SAM" id="SignalP"/>
    </source>
</evidence>
<dbReference type="GO" id="GO:0016787">
    <property type="term" value="F:hydrolase activity"/>
    <property type="evidence" value="ECO:0007669"/>
    <property type="project" value="UniProtKB-KW"/>
</dbReference>
<comment type="caution">
    <text evidence="3">The sequence shown here is derived from an EMBL/GenBank/DDBJ whole genome shotgun (WGS) entry which is preliminary data.</text>
</comment>
<dbReference type="AlphaFoldDB" id="A0A2T3FRW6"/>
<dbReference type="RefSeq" id="WP_022358786.1">
    <property type="nucleotide sequence ID" value="NZ_CAUWBW010000038.1"/>
</dbReference>
<dbReference type="Pfam" id="PF12697">
    <property type="entry name" value="Abhydrolase_6"/>
    <property type="match status" value="1"/>
</dbReference>
<organism evidence="3 4">
    <name type="scientific">Clostridium fessum</name>
    <dbReference type="NCBI Taxonomy" id="2126740"/>
    <lineage>
        <taxon>Bacteria</taxon>
        <taxon>Bacillati</taxon>
        <taxon>Bacillota</taxon>
        <taxon>Clostridia</taxon>
        <taxon>Eubacteriales</taxon>
        <taxon>Clostridiaceae</taxon>
        <taxon>Clostridium</taxon>
    </lineage>
</organism>
<dbReference type="Proteomes" id="UP000241048">
    <property type="component" value="Unassembled WGS sequence"/>
</dbReference>
<name>A0A2T3FRW6_9CLOT</name>
<dbReference type="InterPro" id="IPR000073">
    <property type="entry name" value="AB_hydrolase_1"/>
</dbReference>
<accession>A0A2T3FRW6</accession>
<reference evidence="3 4" key="1">
    <citation type="submission" date="2018-03" db="EMBL/GenBank/DDBJ databases">
        <title>Lachnoclostridium SNUG30386 gen.nov., sp.nov., isolated from human faeces.</title>
        <authorList>
            <person name="Seo B."/>
            <person name="Jeon K."/>
            <person name="Ko G."/>
        </authorList>
    </citation>
    <scope>NUCLEOTIDE SEQUENCE [LARGE SCALE GENOMIC DNA]</scope>
    <source>
        <strain evidence="3 4">SNUG30386</strain>
    </source>
</reference>
<dbReference type="Gene3D" id="3.40.50.1820">
    <property type="entry name" value="alpha/beta hydrolase"/>
    <property type="match status" value="1"/>
</dbReference>
<feature type="signal peptide" evidence="1">
    <location>
        <begin position="1"/>
        <end position="20"/>
    </location>
</feature>
<keyword evidence="1" id="KW-0732">Signal</keyword>
<evidence type="ECO:0000313" key="3">
    <source>
        <dbReference type="EMBL" id="PST38001.1"/>
    </source>
</evidence>
<proteinExistence type="predicted"/>
<keyword evidence="3" id="KW-0378">Hydrolase</keyword>
<dbReference type="PANTHER" id="PTHR46438">
    <property type="entry name" value="ALPHA/BETA-HYDROLASES SUPERFAMILY PROTEIN"/>
    <property type="match status" value="1"/>
</dbReference>
<sequence length="316" mass="35559">MNTKNKIMTCLMLSAGGAVSLALLNKYIQFSATSRGLTREENSLCYKWRLGNIYYTKCGSGKPLLLIHDLHFASSGYEWESIREQLSRSYTVYTLDLLGCGRSEKPNLTYTNYLFVQLICDFIKSEIGHRTNILSTGDSAALSIMACSNSPELFDQIMLINPSSLTDCCQLPGKNAKLYKLLLDLPLAGTLIYHIACSRSMIEEAFRTKYFYNPYTVKPVQIDRSHEAAHLGECPKAIFSSIECRYTKCNISNALRKIDNSIFIIGGSEEPMIEATIQDYKIYNSAIESSIIPKTKHLPQLEQPDAVMDAIHMFFS</sequence>
<dbReference type="InterPro" id="IPR029058">
    <property type="entry name" value="AB_hydrolase_fold"/>
</dbReference>
<feature type="domain" description="AB hydrolase-1" evidence="2">
    <location>
        <begin position="64"/>
        <end position="310"/>
    </location>
</feature>
<feature type="chain" id="PRO_5039686255" evidence="1">
    <location>
        <begin position="21"/>
        <end position="316"/>
    </location>
</feature>
<dbReference type="SUPFAM" id="SSF53474">
    <property type="entry name" value="alpha/beta-Hydrolases"/>
    <property type="match status" value="1"/>
</dbReference>
<evidence type="ECO:0000259" key="2">
    <source>
        <dbReference type="Pfam" id="PF12697"/>
    </source>
</evidence>
<evidence type="ECO:0000313" key="4">
    <source>
        <dbReference type="Proteomes" id="UP000241048"/>
    </source>
</evidence>
<dbReference type="PANTHER" id="PTHR46438:SF2">
    <property type="entry name" value="ALPHA_BETA-HYDROLASES SUPERFAMILY PROTEIN"/>
    <property type="match status" value="1"/>
</dbReference>